<evidence type="ECO:0000313" key="2">
    <source>
        <dbReference type="Proteomes" id="UP000567179"/>
    </source>
</evidence>
<gene>
    <name evidence="1" type="ORF">D9619_011547</name>
</gene>
<dbReference type="EMBL" id="JAACJJ010000003">
    <property type="protein sequence ID" value="KAF5328780.1"/>
    <property type="molecule type" value="Genomic_DNA"/>
</dbReference>
<keyword evidence="2" id="KW-1185">Reference proteome</keyword>
<protein>
    <recommendedName>
        <fullName evidence="3">F-box domain-containing protein</fullName>
    </recommendedName>
</protein>
<dbReference type="Gene3D" id="1.20.1280.50">
    <property type="match status" value="1"/>
</dbReference>
<comment type="caution">
    <text evidence="1">The sequence shown here is derived from an EMBL/GenBank/DDBJ whole genome shotgun (WGS) entry which is preliminary data.</text>
</comment>
<reference evidence="1 2" key="1">
    <citation type="journal article" date="2020" name="ISME J.">
        <title>Uncovering the hidden diversity of litter-decomposition mechanisms in mushroom-forming fungi.</title>
        <authorList>
            <person name="Floudas D."/>
            <person name="Bentzer J."/>
            <person name="Ahren D."/>
            <person name="Johansson T."/>
            <person name="Persson P."/>
            <person name="Tunlid A."/>
        </authorList>
    </citation>
    <scope>NUCLEOTIDE SEQUENCE [LARGE SCALE GENOMIC DNA]</scope>
    <source>
        <strain evidence="1 2">CBS 101986</strain>
    </source>
</reference>
<proteinExistence type="predicted"/>
<evidence type="ECO:0000313" key="1">
    <source>
        <dbReference type="EMBL" id="KAF5328780.1"/>
    </source>
</evidence>
<accession>A0A8H5F9I2</accession>
<sequence>MEARDIMPLLQHLLRSNVVPMEGEVELVRKVIIPQMLQEAYVIERYNRHQLDFKHVKDQIDFYKASAALWNTTLSVIRRIPAEILTEIFLRVRAPYSAPGGDQGRYVDQLSWNVSQVCRHWRWTALCTPALWRRLPTIDLRVSTAPDDVERHLRLLRELLKRSNYASLDVYIHSPESKPSHPLLKYIAEYSDIWTHLKIESTFVTMHGLKHVKGSLPALTMLQLNFVETTYPYIVHKLEMFSDAPSLRRVGITGKYLGKIALPYNQLEMITDESIWTSRALRDHSTTYTNLTEMSLSEASDSVLPVDVLPVLKFPSLVTLFLSTSGDLDASLLKIGIFPVLKVVWVGLLRDVGNIFDALRALVLRSGCSSILSITVDEKRLYPRSGLLELLCVTPHLKRLEAVLPSEEDLFHLSSSCEGTLNYVPDLLYCNFYVTQEFESEGLIDAIYAFAYSRWPRNCGHLTLESHDLLMRANQYRPIIVRHQVLDSALANNDDNTFAHLDERLFEEVMAVRAAQARNPEEPLDSKNVQMVMAAIEDFPAPDIGNIIASNIHITLSKLVMEYKDHLAEAQGDHVFKLALRTLQKWRPMFEEIASQVRWVRKPGKLDALMFVSEKCRTQQILGYTLTSNAEI</sequence>
<evidence type="ECO:0008006" key="3">
    <source>
        <dbReference type="Google" id="ProtNLM"/>
    </source>
</evidence>
<dbReference type="AlphaFoldDB" id="A0A8H5F9I2"/>
<organism evidence="1 2">
    <name type="scientific">Psilocybe cf. subviscida</name>
    <dbReference type="NCBI Taxonomy" id="2480587"/>
    <lineage>
        <taxon>Eukaryota</taxon>
        <taxon>Fungi</taxon>
        <taxon>Dikarya</taxon>
        <taxon>Basidiomycota</taxon>
        <taxon>Agaricomycotina</taxon>
        <taxon>Agaricomycetes</taxon>
        <taxon>Agaricomycetidae</taxon>
        <taxon>Agaricales</taxon>
        <taxon>Agaricineae</taxon>
        <taxon>Strophariaceae</taxon>
        <taxon>Psilocybe</taxon>
    </lineage>
</organism>
<dbReference type="OrthoDB" id="3365698at2759"/>
<name>A0A8H5F9I2_9AGAR</name>
<dbReference type="Proteomes" id="UP000567179">
    <property type="component" value="Unassembled WGS sequence"/>
</dbReference>